<dbReference type="InterPro" id="IPR010770">
    <property type="entry name" value="Ecd"/>
</dbReference>
<dbReference type="STRING" id="29655.A0A0K9P5C8"/>
<proteinExistence type="predicted"/>
<organism evidence="1 2">
    <name type="scientific">Zostera marina</name>
    <name type="common">Eelgrass</name>
    <dbReference type="NCBI Taxonomy" id="29655"/>
    <lineage>
        <taxon>Eukaryota</taxon>
        <taxon>Viridiplantae</taxon>
        <taxon>Streptophyta</taxon>
        <taxon>Embryophyta</taxon>
        <taxon>Tracheophyta</taxon>
        <taxon>Spermatophyta</taxon>
        <taxon>Magnoliopsida</taxon>
        <taxon>Liliopsida</taxon>
        <taxon>Zosteraceae</taxon>
        <taxon>Zostera</taxon>
    </lineage>
</organism>
<name>A0A0K9P5C8_ZOSMR</name>
<gene>
    <name evidence="1" type="ORF">ZOSMA_40G00740</name>
</gene>
<reference evidence="2" key="1">
    <citation type="journal article" date="2016" name="Nature">
        <title>The genome of the seagrass Zostera marina reveals angiosperm adaptation to the sea.</title>
        <authorList>
            <person name="Olsen J.L."/>
            <person name="Rouze P."/>
            <person name="Verhelst B."/>
            <person name="Lin Y.-C."/>
            <person name="Bayer T."/>
            <person name="Collen J."/>
            <person name="Dattolo E."/>
            <person name="De Paoli E."/>
            <person name="Dittami S."/>
            <person name="Maumus F."/>
            <person name="Michel G."/>
            <person name="Kersting A."/>
            <person name="Lauritano C."/>
            <person name="Lohaus R."/>
            <person name="Toepel M."/>
            <person name="Tonon T."/>
            <person name="Vanneste K."/>
            <person name="Amirebrahimi M."/>
            <person name="Brakel J."/>
            <person name="Bostroem C."/>
            <person name="Chovatia M."/>
            <person name="Grimwood J."/>
            <person name="Jenkins J.W."/>
            <person name="Jueterbock A."/>
            <person name="Mraz A."/>
            <person name="Stam W.T."/>
            <person name="Tice H."/>
            <person name="Bornberg-Bauer E."/>
            <person name="Green P.J."/>
            <person name="Pearson G.A."/>
            <person name="Procaccini G."/>
            <person name="Duarte C.M."/>
            <person name="Schmutz J."/>
            <person name="Reusch T.B.H."/>
            <person name="Van de Peer Y."/>
        </authorList>
    </citation>
    <scope>NUCLEOTIDE SEQUENCE [LARGE SCALE GENOMIC DNA]</scope>
    <source>
        <strain evidence="2">cv. Finnish</strain>
    </source>
</reference>
<evidence type="ECO:0000313" key="1">
    <source>
        <dbReference type="EMBL" id="KMZ63442.1"/>
    </source>
</evidence>
<dbReference type="SUPFAM" id="SSF81383">
    <property type="entry name" value="F-box domain"/>
    <property type="match status" value="1"/>
</dbReference>
<protein>
    <recommendedName>
        <fullName evidence="3">F-box domain-containing protein</fullName>
    </recommendedName>
</protein>
<dbReference type="EMBL" id="LFYR01001237">
    <property type="protein sequence ID" value="KMZ63442.1"/>
    <property type="molecule type" value="Genomic_DNA"/>
</dbReference>
<accession>A0A0K9P5C8</accession>
<sequence length="267" mass="29463">KSPNSRRKVLDGDNAPNKFSFSLLPETLDGRDLEQVNFDVDSFFRTLELVGHGSDSDGDFEGDATSLLSDTDIDPDDIQQLLDYAKSMGGEASSDDIFMNSYLDSMNKEPESTTLDKSFIHVQQDTAKTGEMKKACKEIVNKSAIDVVLSKELLWNILSLVNDQSRSIIVASCVCREWRCRNNMNDLVVSIAPNFANLQSLTLSQTNPQLEDSAIEVIASCCNDLIELDISGSLNLTDWSLFLLKLLDVPILPSSTSADVCPLLIWA</sequence>
<dbReference type="Pfam" id="PF07093">
    <property type="entry name" value="SGT1"/>
    <property type="match status" value="1"/>
</dbReference>
<feature type="non-terminal residue" evidence="1">
    <location>
        <position position="1"/>
    </location>
</feature>
<evidence type="ECO:0000313" key="2">
    <source>
        <dbReference type="Proteomes" id="UP000036987"/>
    </source>
</evidence>
<dbReference type="Proteomes" id="UP000036987">
    <property type="component" value="Unassembled WGS sequence"/>
</dbReference>
<comment type="caution">
    <text evidence="1">The sequence shown here is derived from an EMBL/GenBank/DDBJ whole genome shotgun (WGS) entry which is preliminary data.</text>
</comment>
<dbReference type="InterPro" id="IPR036047">
    <property type="entry name" value="F-box-like_dom_sf"/>
</dbReference>
<dbReference type="SUPFAM" id="SSF52047">
    <property type="entry name" value="RNI-like"/>
    <property type="match status" value="1"/>
</dbReference>
<evidence type="ECO:0008006" key="3">
    <source>
        <dbReference type="Google" id="ProtNLM"/>
    </source>
</evidence>
<dbReference type="InterPro" id="IPR032675">
    <property type="entry name" value="LRR_dom_sf"/>
</dbReference>
<dbReference type="Gene3D" id="3.80.10.10">
    <property type="entry name" value="Ribonuclease Inhibitor"/>
    <property type="match status" value="1"/>
</dbReference>
<dbReference type="AlphaFoldDB" id="A0A0K9P5C8"/>
<dbReference type="OrthoDB" id="27237at2759"/>
<keyword evidence="2" id="KW-1185">Reference proteome</keyword>